<feature type="compositionally biased region" description="Basic residues" evidence="5">
    <location>
        <begin position="12"/>
        <end position="22"/>
    </location>
</feature>
<dbReference type="InterPro" id="IPR013762">
    <property type="entry name" value="Integrase-like_cat_sf"/>
</dbReference>
<feature type="domain" description="Tyr recombinase" evidence="6">
    <location>
        <begin position="153"/>
        <end position="337"/>
    </location>
</feature>
<evidence type="ECO:0000313" key="9">
    <source>
        <dbReference type="Proteomes" id="UP000305539"/>
    </source>
</evidence>
<gene>
    <name evidence="8" type="primary">xerC</name>
    <name evidence="8" type="ORF">FAZ69_10940</name>
</gene>
<dbReference type="InterPro" id="IPR002104">
    <property type="entry name" value="Integrase_catalytic"/>
</dbReference>
<keyword evidence="3" id="KW-0233">DNA recombination</keyword>
<feature type="region of interest" description="Disordered" evidence="5">
    <location>
        <begin position="1"/>
        <end position="22"/>
    </location>
</feature>
<dbReference type="GO" id="GO:0015074">
    <property type="term" value="P:DNA integration"/>
    <property type="evidence" value="ECO:0007669"/>
    <property type="project" value="UniProtKB-KW"/>
</dbReference>
<protein>
    <submittedName>
        <fullName evidence="8">Site-specific tyrosine recombinase XerC</fullName>
    </submittedName>
</protein>
<comment type="caution">
    <text evidence="8">The sequence shown here is derived from an EMBL/GenBank/DDBJ whole genome shotgun (WGS) entry which is preliminary data.</text>
</comment>
<dbReference type="EMBL" id="SWJE01000005">
    <property type="protein sequence ID" value="TKC89445.1"/>
    <property type="molecule type" value="Genomic_DNA"/>
</dbReference>
<dbReference type="PANTHER" id="PTHR30349">
    <property type="entry name" value="PHAGE INTEGRASE-RELATED"/>
    <property type="match status" value="1"/>
</dbReference>
<name>A0A4U1I867_9BURK</name>
<dbReference type="NCBIfam" id="NF002331">
    <property type="entry name" value="PRK01287.1"/>
    <property type="match status" value="1"/>
</dbReference>
<dbReference type="OrthoDB" id="662444at2"/>
<dbReference type="Gene3D" id="1.10.150.130">
    <property type="match status" value="1"/>
</dbReference>
<accession>A0A4U1I867</accession>
<evidence type="ECO:0000256" key="3">
    <source>
        <dbReference type="ARBA" id="ARBA00023172"/>
    </source>
</evidence>
<dbReference type="Proteomes" id="UP000305539">
    <property type="component" value="Unassembled WGS sequence"/>
</dbReference>
<keyword evidence="9" id="KW-1185">Reference proteome</keyword>
<evidence type="ECO:0000259" key="7">
    <source>
        <dbReference type="PROSITE" id="PS51900"/>
    </source>
</evidence>
<evidence type="ECO:0000256" key="5">
    <source>
        <dbReference type="SAM" id="MobiDB-lite"/>
    </source>
</evidence>
<dbReference type="AlphaFoldDB" id="A0A4U1I867"/>
<dbReference type="InterPro" id="IPR050090">
    <property type="entry name" value="Tyrosine_recombinase_XerCD"/>
</dbReference>
<dbReference type="GO" id="GO:0003677">
    <property type="term" value="F:DNA binding"/>
    <property type="evidence" value="ECO:0007669"/>
    <property type="project" value="UniProtKB-UniRule"/>
</dbReference>
<evidence type="ECO:0000313" key="8">
    <source>
        <dbReference type="EMBL" id="TKC89445.1"/>
    </source>
</evidence>
<dbReference type="InterPro" id="IPR010998">
    <property type="entry name" value="Integrase_recombinase_N"/>
</dbReference>
<keyword evidence="2 4" id="KW-0238">DNA-binding</keyword>
<sequence>MSEKQGAAAAAKKARRPARHRKHGLHQWWDRGRKATPREAHPLMEYVLRYLEWRRVTGASSRTASSIDQLLTMFVDWCAVRGISEPREFTRSVLETYQRYLFLTRKADGEALSTGSQLLRLRAVRGWCAWLARERIIEHNAAADLILPREPKTLPKFVPSVAQIERMMAQADLSEVTGARDRAILEVLYSTGMRAMELCGLSLADVDLEQGTVWIRQGKGRKDRFIPLGARAAYWVQRYQAEVRPLLATRADEWALFLTDYGQPYRSNRLGYIVRRYMALAGCAEGSCHALRHACATHMLENGADIRFIQALLGYATLSTTQIYTRVVIGKLKEVHAATHPARMGEVNEGVREGLEG</sequence>
<dbReference type="GO" id="GO:0006310">
    <property type="term" value="P:DNA recombination"/>
    <property type="evidence" value="ECO:0007669"/>
    <property type="project" value="UniProtKB-KW"/>
</dbReference>
<dbReference type="PANTHER" id="PTHR30349:SF90">
    <property type="entry name" value="TYROSINE RECOMBINASE XERD"/>
    <property type="match status" value="1"/>
</dbReference>
<organism evidence="8 9">
    <name type="scientific">Trinickia terrae</name>
    <dbReference type="NCBI Taxonomy" id="2571161"/>
    <lineage>
        <taxon>Bacteria</taxon>
        <taxon>Pseudomonadati</taxon>
        <taxon>Pseudomonadota</taxon>
        <taxon>Betaproteobacteria</taxon>
        <taxon>Burkholderiales</taxon>
        <taxon>Burkholderiaceae</taxon>
        <taxon>Trinickia</taxon>
    </lineage>
</organism>
<dbReference type="InterPro" id="IPR011010">
    <property type="entry name" value="DNA_brk_join_enz"/>
</dbReference>
<dbReference type="SUPFAM" id="SSF56349">
    <property type="entry name" value="DNA breaking-rejoining enzymes"/>
    <property type="match status" value="1"/>
</dbReference>
<feature type="domain" description="Core-binding (CB)" evidence="7">
    <location>
        <begin position="41"/>
        <end position="132"/>
    </location>
</feature>
<dbReference type="Pfam" id="PF00589">
    <property type="entry name" value="Phage_integrase"/>
    <property type="match status" value="1"/>
</dbReference>
<evidence type="ECO:0000256" key="2">
    <source>
        <dbReference type="ARBA" id="ARBA00023125"/>
    </source>
</evidence>
<keyword evidence="1" id="KW-0229">DNA integration</keyword>
<dbReference type="Gene3D" id="1.10.443.10">
    <property type="entry name" value="Intergrase catalytic core"/>
    <property type="match status" value="1"/>
</dbReference>
<evidence type="ECO:0000256" key="1">
    <source>
        <dbReference type="ARBA" id="ARBA00022908"/>
    </source>
</evidence>
<evidence type="ECO:0000256" key="4">
    <source>
        <dbReference type="PROSITE-ProRule" id="PRU01248"/>
    </source>
</evidence>
<evidence type="ECO:0000259" key="6">
    <source>
        <dbReference type="PROSITE" id="PS51898"/>
    </source>
</evidence>
<dbReference type="PROSITE" id="PS51898">
    <property type="entry name" value="TYR_RECOMBINASE"/>
    <property type="match status" value="1"/>
</dbReference>
<dbReference type="InterPro" id="IPR044068">
    <property type="entry name" value="CB"/>
</dbReference>
<reference evidence="8 9" key="1">
    <citation type="submission" date="2019-04" db="EMBL/GenBank/DDBJ databases">
        <title>Trinickia sp. 7GSK02, isolated from subtropical forest soil.</title>
        <authorList>
            <person name="Gao Z.-H."/>
            <person name="Qiu L.-H."/>
        </authorList>
    </citation>
    <scope>NUCLEOTIDE SEQUENCE [LARGE SCALE GENOMIC DNA]</scope>
    <source>
        <strain evidence="8 9">7GSK02</strain>
    </source>
</reference>
<proteinExistence type="predicted"/>
<dbReference type="PROSITE" id="PS51900">
    <property type="entry name" value="CB"/>
    <property type="match status" value="1"/>
</dbReference>